<keyword evidence="2" id="KW-1185">Reference proteome</keyword>
<evidence type="ECO:0008006" key="3">
    <source>
        <dbReference type="Google" id="ProtNLM"/>
    </source>
</evidence>
<sequence length="322" mass="36858">MDPKITASLNRLRGGLINSVTKLENYMKKGASEDKMMLEMKIKKVETIRKNMFELQKRHYELPLEADLTETDEAIAKTETYLEEIEADNIRLANSNLILQESELGYVVSGKLPTEVTSNYCCFTVEANLDNVIKGFFEIESFPTDSFDSTKSEEGKFSEEHFLKTHSRPKSRRYIVSVPLKENADSVLGFSQENPVKRLNGIWNKLNKNNTLATLYKAFMQEYLVLGHMQQIIDEGNTKSYDIPHHCIYKPEKTTTPLRVVFDASAKTSTGQSLNSILLNGGSIQDDLFQLITRFRTHKYAFSANIQKMYKQILVEPSQRDL</sequence>
<dbReference type="AlphaFoldDB" id="A0A4Y2IPA6"/>
<reference evidence="1 2" key="1">
    <citation type="journal article" date="2019" name="Sci. Rep.">
        <title>Orb-weaving spider Araneus ventricosus genome elucidates the spidroin gene catalogue.</title>
        <authorList>
            <person name="Kono N."/>
            <person name="Nakamura H."/>
            <person name="Ohtoshi R."/>
            <person name="Moran D.A.P."/>
            <person name="Shinohara A."/>
            <person name="Yoshida Y."/>
            <person name="Fujiwara M."/>
            <person name="Mori M."/>
            <person name="Tomita M."/>
            <person name="Arakawa K."/>
        </authorList>
    </citation>
    <scope>NUCLEOTIDE SEQUENCE [LARGE SCALE GENOMIC DNA]</scope>
</reference>
<dbReference type="EMBL" id="BGPR01002823">
    <property type="protein sequence ID" value="GBM79474.1"/>
    <property type="molecule type" value="Genomic_DNA"/>
</dbReference>
<dbReference type="PANTHER" id="PTHR47331">
    <property type="entry name" value="PHD-TYPE DOMAIN-CONTAINING PROTEIN"/>
    <property type="match status" value="1"/>
</dbReference>
<evidence type="ECO:0000313" key="1">
    <source>
        <dbReference type="EMBL" id="GBM79474.1"/>
    </source>
</evidence>
<evidence type="ECO:0000313" key="2">
    <source>
        <dbReference type="Proteomes" id="UP000499080"/>
    </source>
</evidence>
<dbReference type="Proteomes" id="UP000499080">
    <property type="component" value="Unassembled WGS sequence"/>
</dbReference>
<dbReference type="OrthoDB" id="5920525at2759"/>
<gene>
    <name evidence="1" type="ORF">AVEN_138239_1</name>
</gene>
<protein>
    <recommendedName>
        <fullName evidence="3">Peptidase aspartic putative domain-containing protein</fullName>
    </recommendedName>
</protein>
<dbReference type="PANTHER" id="PTHR47331:SF5">
    <property type="entry name" value="RIBONUCLEASE H"/>
    <property type="match status" value="1"/>
</dbReference>
<organism evidence="1 2">
    <name type="scientific">Araneus ventricosus</name>
    <name type="common">Orbweaver spider</name>
    <name type="synonym">Epeira ventricosa</name>
    <dbReference type="NCBI Taxonomy" id="182803"/>
    <lineage>
        <taxon>Eukaryota</taxon>
        <taxon>Metazoa</taxon>
        <taxon>Ecdysozoa</taxon>
        <taxon>Arthropoda</taxon>
        <taxon>Chelicerata</taxon>
        <taxon>Arachnida</taxon>
        <taxon>Araneae</taxon>
        <taxon>Araneomorphae</taxon>
        <taxon>Entelegynae</taxon>
        <taxon>Araneoidea</taxon>
        <taxon>Araneidae</taxon>
        <taxon>Araneus</taxon>
    </lineage>
</organism>
<name>A0A4Y2IPA6_ARAVE</name>
<accession>A0A4Y2IPA6</accession>
<comment type="caution">
    <text evidence="1">The sequence shown here is derived from an EMBL/GenBank/DDBJ whole genome shotgun (WGS) entry which is preliminary data.</text>
</comment>
<proteinExistence type="predicted"/>